<evidence type="ECO:0000313" key="4">
    <source>
        <dbReference type="WBParaSite" id="EgrG_000897700"/>
    </source>
</evidence>
<dbReference type="WBParaSite" id="EgrG_000897700">
    <property type="protein sequence ID" value="EgrG_000897700"/>
    <property type="gene ID" value="EgrG_000897700"/>
</dbReference>
<reference evidence="2 3" key="1">
    <citation type="journal article" date="2013" name="Nature">
        <title>The genomes of four tapeworm species reveal adaptations to parasitism.</title>
        <authorList>
            <person name="Tsai I.J."/>
            <person name="Zarowiecki M."/>
            <person name="Holroyd N."/>
            <person name="Garciarrubio A."/>
            <person name="Sanchez-Flores A."/>
            <person name="Brooks K.L."/>
            <person name="Tracey A."/>
            <person name="Bobes R.J."/>
            <person name="Fragoso G."/>
            <person name="Sciutto E."/>
            <person name="Aslett M."/>
            <person name="Beasley H."/>
            <person name="Bennett H.M."/>
            <person name="Cai J."/>
            <person name="Camicia F."/>
            <person name="Clark R."/>
            <person name="Cucher M."/>
            <person name="De Silva N."/>
            <person name="Day T.A."/>
            <person name="Deplazes P."/>
            <person name="Estrada K."/>
            <person name="Fernandez C."/>
            <person name="Holland P.W."/>
            <person name="Hou J."/>
            <person name="Hu S."/>
            <person name="Huckvale T."/>
            <person name="Hung S.S."/>
            <person name="Kamenetzky L."/>
            <person name="Keane J.A."/>
            <person name="Kiss F."/>
            <person name="Koziol U."/>
            <person name="Lambert O."/>
            <person name="Liu K."/>
            <person name="Luo X."/>
            <person name="Luo Y."/>
            <person name="Macchiaroli N."/>
            <person name="Nichol S."/>
            <person name="Paps J."/>
            <person name="Parkinson J."/>
            <person name="Pouchkina-Stantcheva N."/>
            <person name="Riddiford N."/>
            <person name="Rosenzvit M."/>
            <person name="Salinas G."/>
            <person name="Wasmuth J.D."/>
            <person name="Zamanian M."/>
            <person name="Zheng Y."/>
            <person name="Cai X."/>
            <person name="Soberon X."/>
            <person name="Olson P.D."/>
            <person name="Laclette J.P."/>
            <person name="Brehm K."/>
            <person name="Berriman M."/>
            <person name="Garciarrubio A."/>
            <person name="Bobes R.J."/>
            <person name="Fragoso G."/>
            <person name="Sanchez-Flores A."/>
            <person name="Estrada K."/>
            <person name="Cevallos M.A."/>
            <person name="Morett E."/>
            <person name="Gonzalez V."/>
            <person name="Portillo T."/>
            <person name="Ochoa-Leyva A."/>
            <person name="Jose M.V."/>
            <person name="Sciutto E."/>
            <person name="Landa A."/>
            <person name="Jimenez L."/>
            <person name="Valdes V."/>
            <person name="Carrero J.C."/>
            <person name="Larralde C."/>
            <person name="Morales-Montor J."/>
            <person name="Limon-Lason J."/>
            <person name="Soberon X."/>
            <person name="Laclette J.P."/>
        </authorList>
    </citation>
    <scope>NUCLEOTIDE SEQUENCE [LARGE SCALE GENOMIC DNA]</scope>
</reference>
<evidence type="ECO:0000313" key="3">
    <source>
        <dbReference type="Proteomes" id="UP000492820"/>
    </source>
</evidence>
<reference evidence="4" key="3">
    <citation type="submission" date="2020-10" db="UniProtKB">
        <authorList>
            <consortium name="WormBaseParasite"/>
        </authorList>
    </citation>
    <scope>IDENTIFICATION</scope>
</reference>
<dbReference type="EMBL" id="LK028576">
    <property type="protein sequence ID" value="CDS16553.1"/>
    <property type="molecule type" value="Genomic_DNA"/>
</dbReference>
<reference evidence="2" key="2">
    <citation type="submission" date="2014-06" db="EMBL/GenBank/DDBJ databases">
        <authorList>
            <person name="Aslett M."/>
        </authorList>
    </citation>
    <scope>NUCLEOTIDE SEQUENCE</scope>
</reference>
<sequence>MHLQHHCHVQLAFSFSSVSTLLHFLCCGNGFRPPLQLTCISARVLIGSHELKA</sequence>
<feature type="chain" id="PRO_5041079725" evidence="1">
    <location>
        <begin position="21"/>
        <end position="53"/>
    </location>
</feature>
<dbReference type="Proteomes" id="UP000492820">
    <property type="component" value="Unassembled WGS sequence"/>
</dbReference>
<evidence type="ECO:0000256" key="1">
    <source>
        <dbReference type="SAM" id="SignalP"/>
    </source>
</evidence>
<feature type="signal peptide" evidence="1">
    <location>
        <begin position="1"/>
        <end position="20"/>
    </location>
</feature>
<keyword evidence="1" id="KW-0732">Signal</keyword>
<dbReference type="AlphaFoldDB" id="A0A068W937"/>
<evidence type="ECO:0000313" key="2">
    <source>
        <dbReference type="EMBL" id="CDS16553.1"/>
    </source>
</evidence>
<organism evidence="2">
    <name type="scientific">Echinococcus granulosus</name>
    <name type="common">Hydatid tapeworm</name>
    <dbReference type="NCBI Taxonomy" id="6210"/>
    <lineage>
        <taxon>Eukaryota</taxon>
        <taxon>Metazoa</taxon>
        <taxon>Spiralia</taxon>
        <taxon>Lophotrochozoa</taxon>
        <taxon>Platyhelminthes</taxon>
        <taxon>Cestoda</taxon>
        <taxon>Eucestoda</taxon>
        <taxon>Cyclophyllidea</taxon>
        <taxon>Taeniidae</taxon>
        <taxon>Echinococcus</taxon>
        <taxon>Echinococcus granulosus group</taxon>
    </lineage>
</organism>
<accession>A0A068W937</accession>
<proteinExistence type="predicted"/>
<protein>
    <submittedName>
        <fullName evidence="4">Secreted protein</fullName>
    </submittedName>
</protein>
<name>A0A068W937_ECHGR</name>
<gene>
    <name evidence="2" type="ORF">EgrG_000897700</name>
</gene>